<keyword evidence="1 5" id="KW-0169">Cobalamin biosynthesis</keyword>
<comment type="pathway">
    <text evidence="5">Cofactor biosynthesis; adenosylcobalamin biosynthesis; cob(II)yrinate a,c-diamide from sirohydrochlorin (anaerobic route): step 6/10.</text>
</comment>
<dbReference type="HAMAP" id="MF_00787">
    <property type="entry name" value="CbiD"/>
    <property type="match status" value="1"/>
</dbReference>
<keyword evidence="8" id="KW-1185">Reference proteome</keyword>
<evidence type="ECO:0000313" key="8">
    <source>
        <dbReference type="Proteomes" id="UP001163687"/>
    </source>
</evidence>
<keyword evidence="4 5" id="KW-0949">S-adenosyl-L-methionine</keyword>
<dbReference type="NCBIfam" id="NF000849">
    <property type="entry name" value="PRK00075.1-1"/>
    <property type="match status" value="1"/>
</dbReference>
<dbReference type="InterPro" id="IPR036074">
    <property type="entry name" value="CbiD_sf"/>
</dbReference>
<evidence type="ECO:0000313" key="7">
    <source>
        <dbReference type="EMBL" id="BDG61561.1"/>
    </source>
</evidence>
<dbReference type="KEGG" id="cmic:caldi_26510"/>
<name>A0AA35G6M4_9FIRM</name>
<dbReference type="EMBL" id="AP025628">
    <property type="protein sequence ID" value="BDG61561.1"/>
    <property type="molecule type" value="Genomic_DNA"/>
</dbReference>
<keyword evidence="2 5" id="KW-0489">Methyltransferase</keyword>
<evidence type="ECO:0000256" key="4">
    <source>
        <dbReference type="ARBA" id="ARBA00022691"/>
    </source>
</evidence>
<evidence type="ECO:0000256" key="1">
    <source>
        <dbReference type="ARBA" id="ARBA00022573"/>
    </source>
</evidence>
<dbReference type="NCBIfam" id="TIGR00312">
    <property type="entry name" value="cbiD"/>
    <property type="match status" value="1"/>
</dbReference>
<dbReference type="RefSeq" id="WP_264842199.1">
    <property type="nucleotide sequence ID" value="NZ_AP025628.1"/>
</dbReference>
<dbReference type="AlphaFoldDB" id="A0AA35G6M4"/>
<dbReference type="PANTHER" id="PTHR35863">
    <property type="entry name" value="COBALT-PRECORRIN-5B C(1)-METHYLTRANSFERASE"/>
    <property type="match status" value="1"/>
</dbReference>
<evidence type="ECO:0000256" key="5">
    <source>
        <dbReference type="HAMAP-Rule" id="MF_00787"/>
    </source>
</evidence>
<dbReference type="Proteomes" id="UP001163687">
    <property type="component" value="Chromosome"/>
</dbReference>
<dbReference type="PANTHER" id="PTHR35863:SF1">
    <property type="entry name" value="COBALT-PRECORRIN-5B C(1)-METHYLTRANSFERASE"/>
    <property type="match status" value="1"/>
</dbReference>
<gene>
    <name evidence="5 7" type="primary">cbiD</name>
    <name evidence="7" type="ORF">caldi_26510</name>
</gene>
<comment type="similarity">
    <text evidence="5">Belongs to the CbiD family.</text>
</comment>
<sequence length="389" mass="40383">MGESGRDRGQMRTGYTTGACATAAALAATRLLLTGTPATDVTIWLPARRWATFALHSAESGPGWARCSVIKDAGDDPDVTHGAEIVATVSWHPESGVHLAGGPGVGTVTRPGLGLEIGGPAINPVPRRMITEHVQAALAEAGETRGVRVEISVPRGEEMARKTLNPRLGIVGGISILGTTGIVVPYSTAAFRASIAQAVDVALAQGQSHLVASTGGRSERYAMEILRPLGLPEVAFIEMGEFLGFTLKTAARRPQVRRLTVVGMIGKLAKVAQGAMHLHARASQVDPAFLAEVAAGSGAPASVVDEIRRANTGRHVQEIVLAAGVSGFFDRLCQLACEACRDHARAAYEIEVIMTDFDGPAVLGRAQTGPWPAPGPDVGLSAARGGSPP</sequence>
<accession>A0AA35G6M4</accession>
<dbReference type="Pfam" id="PF01888">
    <property type="entry name" value="CbiD"/>
    <property type="match status" value="1"/>
</dbReference>
<dbReference type="GO" id="GO:0008168">
    <property type="term" value="F:methyltransferase activity"/>
    <property type="evidence" value="ECO:0007669"/>
    <property type="project" value="UniProtKB-UniRule"/>
</dbReference>
<comment type="catalytic activity">
    <reaction evidence="5">
        <text>Co-precorrin-5B + S-adenosyl-L-methionine = Co-precorrin-6A + S-adenosyl-L-homocysteine</text>
        <dbReference type="Rhea" id="RHEA:26285"/>
        <dbReference type="ChEBI" id="CHEBI:57856"/>
        <dbReference type="ChEBI" id="CHEBI:59789"/>
        <dbReference type="ChEBI" id="CHEBI:60063"/>
        <dbReference type="ChEBI" id="CHEBI:60064"/>
        <dbReference type="EC" id="2.1.1.195"/>
    </reaction>
</comment>
<comment type="function">
    <text evidence="5">Catalyzes the methylation of C-1 in cobalt-precorrin-5B to form cobalt-precorrin-6A.</text>
</comment>
<reference evidence="7" key="1">
    <citation type="submission" date="2022-03" db="EMBL/GenBank/DDBJ databases">
        <title>Complete genome sequence of Caldinitratiruptor microaerophilus.</title>
        <authorList>
            <person name="Mukaiyama R."/>
            <person name="Nishiyama T."/>
            <person name="Ueda K."/>
        </authorList>
    </citation>
    <scope>NUCLEOTIDE SEQUENCE</scope>
    <source>
        <strain evidence="7">JCM 16183</strain>
    </source>
</reference>
<dbReference type="Gene3D" id="3.30.2110.10">
    <property type="entry name" value="CbiD-like"/>
    <property type="match status" value="1"/>
</dbReference>
<dbReference type="GO" id="GO:0032259">
    <property type="term" value="P:methylation"/>
    <property type="evidence" value="ECO:0007669"/>
    <property type="project" value="UniProtKB-KW"/>
</dbReference>
<feature type="region of interest" description="Disordered" evidence="6">
    <location>
        <begin position="365"/>
        <end position="389"/>
    </location>
</feature>
<proteinExistence type="inferred from homology"/>
<dbReference type="SUPFAM" id="SSF111342">
    <property type="entry name" value="CbiD-like"/>
    <property type="match status" value="1"/>
</dbReference>
<dbReference type="PIRSF" id="PIRSF026782">
    <property type="entry name" value="CbiD"/>
    <property type="match status" value="1"/>
</dbReference>
<protein>
    <recommendedName>
        <fullName evidence="5">Cobalt-precorrin-5B C(1)-methyltransferase</fullName>
        <ecNumber evidence="5">2.1.1.195</ecNumber>
    </recommendedName>
    <alternativeName>
        <fullName evidence="5">Cobalt-precorrin-6A synthase</fullName>
    </alternativeName>
</protein>
<dbReference type="GO" id="GO:0019251">
    <property type="term" value="P:anaerobic cobalamin biosynthetic process"/>
    <property type="evidence" value="ECO:0007669"/>
    <property type="project" value="UniProtKB-UniRule"/>
</dbReference>
<evidence type="ECO:0000256" key="6">
    <source>
        <dbReference type="SAM" id="MobiDB-lite"/>
    </source>
</evidence>
<evidence type="ECO:0000256" key="3">
    <source>
        <dbReference type="ARBA" id="ARBA00022679"/>
    </source>
</evidence>
<organism evidence="7 8">
    <name type="scientific">Caldinitratiruptor microaerophilus</name>
    <dbReference type="NCBI Taxonomy" id="671077"/>
    <lineage>
        <taxon>Bacteria</taxon>
        <taxon>Bacillati</taxon>
        <taxon>Bacillota</taxon>
        <taxon>Clostridia</taxon>
        <taxon>Eubacteriales</taxon>
        <taxon>Symbiobacteriaceae</taxon>
        <taxon>Caldinitratiruptor</taxon>
    </lineage>
</organism>
<keyword evidence="3 5" id="KW-0808">Transferase</keyword>
<evidence type="ECO:0000256" key="2">
    <source>
        <dbReference type="ARBA" id="ARBA00022603"/>
    </source>
</evidence>
<dbReference type="EC" id="2.1.1.195" evidence="5"/>
<dbReference type="InterPro" id="IPR002748">
    <property type="entry name" value="CbiD"/>
</dbReference>